<name>A0A6G7VNX0_9RHOB</name>
<evidence type="ECO:0000256" key="3">
    <source>
        <dbReference type="ARBA" id="ARBA00012454"/>
    </source>
</evidence>
<dbReference type="GO" id="GO:0005737">
    <property type="term" value="C:cytoplasm"/>
    <property type="evidence" value="ECO:0007669"/>
    <property type="project" value="UniProtKB-SubCell"/>
</dbReference>
<dbReference type="GO" id="GO:0006779">
    <property type="term" value="P:porphyrin-containing compound biosynthetic process"/>
    <property type="evidence" value="ECO:0007669"/>
    <property type="project" value="UniProtKB-UniRule"/>
</dbReference>
<comment type="catalytic activity">
    <reaction evidence="6 8">
        <text>2 cob(II)yrinate a,c diamide + reduced [electron-transfer flavoprotein] + 2 ATP = 2 adenosylcob(III)yrinate a,c-diamide + 2 triphosphate + oxidized [electron-transfer flavoprotein] + 3 H(+)</text>
        <dbReference type="Rhea" id="RHEA:11528"/>
        <dbReference type="Rhea" id="RHEA-COMP:10685"/>
        <dbReference type="Rhea" id="RHEA-COMP:10686"/>
        <dbReference type="ChEBI" id="CHEBI:15378"/>
        <dbReference type="ChEBI" id="CHEBI:18036"/>
        <dbReference type="ChEBI" id="CHEBI:30616"/>
        <dbReference type="ChEBI" id="CHEBI:57692"/>
        <dbReference type="ChEBI" id="CHEBI:58307"/>
        <dbReference type="ChEBI" id="CHEBI:58503"/>
        <dbReference type="ChEBI" id="CHEBI:58537"/>
        <dbReference type="EC" id="2.5.1.17"/>
    </reaction>
</comment>
<accession>A0A6G7VNX0</accession>
<dbReference type="UniPathway" id="UPA00148">
    <property type="reaction ID" value="UER00233"/>
</dbReference>
<dbReference type="Gene3D" id="3.40.50.300">
    <property type="entry name" value="P-loop containing nucleotide triphosphate hydrolases"/>
    <property type="match status" value="1"/>
</dbReference>
<evidence type="ECO:0000313" key="10">
    <source>
        <dbReference type="EMBL" id="QIK41739.1"/>
    </source>
</evidence>
<evidence type="ECO:0000256" key="4">
    <source>
        <dbReference type="ARBA" id="ARBA00023244"/>
    </source>
</evidence>
<keyword evidence="11" id="KW-1185">Reference proteome</keyword>
<dbReference type="AlphaFoldDB" id="A0A6G7VNX0"/>
<dbReference type="KEGG" id="mon:G8E03_13850"/>
<evidence type="ECO:0000256" key="7">
    <source>
        <dbReference type="ARBA" id="ARBA00048692"/>
    </source>
</evidence>
<protein>
    <recommendedName>
        <fullName evidence="3 8">Corrinoid adenosyltransferase</fullName>
        <ecNumber evidence="3 8">2.5.1.17</ecNumber>
    </recommendedName>
    <alternativeName>
        <fullName evidence="8">Cob(II)alamin adenosyltransferase</fullName>
    </alternativeName>
    <alternativeName>
        <fullName evidence="8">Cob(II)yrinic acid a,c-diamide adenosyltransferase</fullName>
    </alternativeName>
</protein>
<dbReference type="EMBL" id="CP049811">
    <property type="protein sequence ID" value="QIK41739.1"/>
    <property type="molecule type" value="Genomic_DNA"/>
</dbReference>
<keyword evidence="8" id="KW-0067">ATP-binding</keyword>
<keyword evidence="8 10" id="KW-0808">Transferase</keyword>
<comment type="function">
    <text evidence="5 8">Required for both de novo synthesis of the corrin ring for the assimilation of exogenous corrinoids. Participates in the adenosylation of a variety of incomplete and complete corrinoids.</text>
</comment>
<keyword evidence="4 8" id="KW-0627">Porphyrin biosynthesis</keyword>
<feature type="compositionally biased region" description="Polar residues" evidence="9">
    <location>
        <begin position="10"/>
        <end position="24"/>
    </location>
</feature>
<keyword evidence="8" id="KW-0547">Nucleotide-binding</keyword>
<evidence type="ECO:0000256" key="9">
    <source>
        <dbReference type="SAM" id="MobiDB-lite"/>
    </source>
</evidence>
<comment type="subcellular location">
    <subcellularLocation>
        <location evidence="8">Cytoplasm</location>
    </subcellularLocation>
</comment>
<gene>
    <name evidence="10" type="ORF">G8E03_13850</name>
</gene>
<dbReference type="InterPro" id="IPR027417">
    <property type="entry name" value="P-loop_NTPase"/>
</dbReference>
<dbReference type="InterPro" id="IPR003724">
    <property type="entry name" value="CblAdoTrfase_CobA"/>
</dbReference>
<dbReference type="Proteomes" id="UP000500791">
    <property type="component" value="Chromosome"/>
</dbReference>
<reference evidence="10 11" key="1">
    <citation type="submission" date="2020-03" db="EMBL/GenBank/DDBJ databases">
        <title>Complete genome sequence of Monaibacterium sp. ALG8 with diverse plasmids.</title>
        <authorList>
            <person name="Sun C."/>
        </authorList>
    </citation>
    <scope>NUCLEOTIDE SEQUENCE [LARGE SCALE GENOMIC DNA]</scope>
    <source>
        <strain evidence="10 11">ALG8</strain>
    </source>
</reference>
<evidence type="ECO:0000256" key="8">
    <source>
        <dbReference type="PIRNR" id="PIRNR015617"/>
    </source>
</evidence>
<feature type="region of interest" description="Disordered" evidence="9">
    <location>
        <begin position="1"/>
        <end position="45"/>
    </location>
</feature>
<keyword evidence="8" id="KW-0169">Cobalamin biosynthesis</keyword>
<dbReference type="PANTHER" id="PTHR46638">
    <property type="entry name" value="CORRINOID ADENOSYLTRANSFERASE"/>
    <property type="match status" value="1"/>
</dbReference>
<dbReference type="GO" id="GO:0009236">
    <property type="term" value="P:cobalamin biosynthetic process"/>
    <property type="evidence" value="ECO:0007669"/>
    <property type="project" value="UniProtKB-UniRule"/>
</dbReference>
<comment type="catalytic activity">
    <reaction evidence="7 8">
        <text>2 cob(II)alamin + reduced [electron-transfer flavoprotein] + 2 ATP = 2 adenosylcob(III)alamin + 2 triphosphate + oxidized [electron-transfer flavoprotein] + 3 H(+)</text>
        <dbReference type="Rhea" id="RHEA:28671"/>
        <dbReference type="Rhea" id="RHEA-COMP:10685"/>
        <dbReference type="Rhea" id="RHEA-COMP:10686"/>
        <dbReference type="ChEBI" id="CHEBI:15378"/>
        <dbReference type="ChEBI" id="CHEBI:16304"/>
        <dbReference type="ChEBI" id="CHEBI:18036"/>
        <dbReference type="ChEBI" id="CHEBI:18408"/>
        <dbReference type="ChEBI" id="CHEBI:30616"/>
        <dbReference type="ChEBI" id="CHEBI:57692"/>
        <dbReference type="ChEBI" id="CHEBI:58307"/>
        <dbReference type="EC" id="2.5.1.17"/>
    </reaction>
</comment>
<evidence type="ECO:0000256" key="2">
    <source>
        <dbReference type="ARBA" id="ARBA00007487"/>
    </source>
</evidence>
<evidence type="ECO:0000313" key="11">
    <source>
        <dbReference type="Proteomes" id="UP000500791"/>
    </source>
</evidence>
<dbReference type="EC" id="2.5.1.17" evidence="3 8"/>
<comment type="similarity">
    <text evidence="2 8">Belongs to the Cob(I)alamin adenosyltransferase family.</text>
</comment>
<sequence>MSDQDEGNGKSDTPMQPSTGNRASNTDRADSALAPAPQRNARTALREQRGILMVLTGDGKGKSTSAFGAVARALGWGHRVGVIQFVTGEWQTGEQKFFADHPQVDWHISGARFDWSHENKEQSSQAALEAFAQGAAMMVSGDYDLIVLDEINWALHQGDLDPGAVLHAIAARDAACTVILTGRNAPDSVRQAADLITDMNDSRHPHEEGRAAVRGIEY</sequence>
<dbReference type="PIRSF" id="PIRSF015617">
    <property type="entry name" value="Adensltrnsf_CobA"/>
    <property type="match status" value="1"/>
</dbReference>
<comment type="pathway">
    <text evidence="1 8">Cofactor biosynthesis; adenosylcobalamin biosynthesis; adenosylcobalamin from cob(II)yrinate a,c-diamide: step 2/7.</text>
</comment>
<dbReference type="GO" id="GO:0008817">
    <property type="term" value="F:corrinoid adenosyltransferase activity"/>
    <property type="evidence" value="ECO:0007669"/>
    <property type="project" value="UniProtKB-UniRule"/>
</dbReference>
<organism evidence="10 11">
    <name type="scientific">Pontivivens nitratireducens</name>
    <dbReference type="NCBI Taxonomy" id="2758038"/>
    <lineage>
        <taxon>Bacteria</taxon>
        <taxon>Pseudomonadati</taxon>
        <taxon>Pseudomonadota</taxon>
        <taxon>Alphaproteobacteria</taxon>
        <taxon>Rhodobacterales</taxon>
        <taxon>Paracoccaceae</taxon>
        <taxon>Pontivivens</taxon>
    </lineage>
</organism>
<dbReference type="SUPFAM" id="SSF52540">
    <property type="entry name" value="P-loop containing nucleoside triphosphate hydrolases"/>
    <property type="match status" value="1"/>
</dbReference>
<keyword evidence="8" id="KW-0963">Cytoplasm</keyword>
<evidence type="ECO:0000256" key="6">
    <source>
        <dbReference type="ARBA" id="ARBA00048555"/>
    </source>
</evidence>
<dbReference type="GO" id="GO:0005524">
    <property type="term" value="F:ATP binding"/>
    <property type="evidence" value="ECO:0007669"/>
    <property type="project" value="UniProtKB-UniRule"/>
</dbReference>
<evidence type="ECO:0000256" key="5">
    <source>
        <dbReference type="ARBA" id="ARBA00024929"/>
    </source>
</evidence>
<dbReference type="NCBIfam" id="NF004637">
    <property type="entry name" value="PRK05986.1"/>
    <property type="match status" value="1"/>
</dbReference>
<dbReference type="RefSeq" id="WP_166193101.1">
    <property type="nucleotide sequence ID" value="NZ_CP049811.1"/>
</dbReference>
<dbReference type="PANTHER" id="PTHR46638:SF1">
    <property type="entry name" value="CORRINOID ADENOSYLTRANSFERASE"/>
    <property type="match status" value="1"/>
</dbReference>
<proteinExistence type="inferred from homology"/>
<evidence type="ECO:0000256" key="1">
    <source>
        <dbReference type="ARBA" id="ARBA00005121"/>
    </source>
</evidence>
<dbReference type="Pfam" id="PF02572">
    <property type="entry name" value="CobA_CobO_BtuR"/>
    <property type="match status" value="1"/>
</dbReference>